<organism evidence="2 3">
    <name type="scientific">Panicum virgatum</name>
    <name type="common">Blackwell switchgrass</name>
    <dbReference type="NCBI Taxonomy" id="38727"/>
    <lineage>
        <taxon>Eukaryota</taxon>
        <taxon>Viridiplantae</taxon>
        <taxon>Streptophyta</taxon>
        <taxon>Embryophyta</taxon>
        <taxon>Tracheophyta</taxon>
        <taxon>Spermatophyta</taxon>
        <taxon>Magnoliopsida</taxon>
        <taxon>Liliopsida</taxon>
        <taxon>Poales</taxon>
        <taxon>Poaceae</taxon>
        <taxon>PACMAD clade</taxon>
        <taxon>Panicoideae</taxon>
        <taxon>Panicodae</taxon>
        <taxon>Paniceae</taxon>
        <taxon>Panicinae</taxon>
        <taxon>Panicum</taxon>
        <taxon>Panicum sect. Hiantes</taxon>
    </lineage>
</organism>
<name>A0A8T0QSV5_PANVG</name>
<dbReference type="AlphaFoldDB" id="A0A8T0QSV5"/>
<dbReference type="Proteomes" id="UP000823388">
    <property type="component" value="Chromosome 6N"/>
</dbReference>
<gene>
    <name evidence="2" type="ORF">PVAP13_6NG016632</name>
</gene>
<accession>A0A8T0QSV5</accession>
<protein>
    <submittedName>
        <fullName evidence="2">Uncharacterized protein</fullName>
    </submittedName>
</protein>
<sequence length="121" mass="12748">MLHHLLSLLLPPPPPPPPTPRTTWKAVTVLHPLSGGATVPSAAERPCARPVRAPPSMAWPVATALRRLTAFESGDAPAAVQTQPSLEVPSPALGTVSEPAERHARSVLARRGSPTPRIHPI</sequence>
<feature type="region of interest" description="Disordered" evidence="1">
    <location>
        <begin position="1"/>
        <end position="22"/>
    </location>
</feature>
<evidence type="ECO:0000256" key="1">
    <source>
        <dbReference type="SAM" id="MobiDB-lite"/>
    </source>
</evidence>
<proteinExistence type="predicted"/>
<evidence type="ECO:0000313" key="3">
    <source>
        <dbReference type="Proteomes" id="UP000823388"/>
    </source>
</evidence>
<evidence type="ECO:0000313" key="2">
    <source>
        <dbReference type="EMBL" id="KAG2576312.1"/>
    </source>
</evidence>
<feature type="region of interest" description="Disordered" evidence="1">
    <location>
        <begin position="35"/>
        <end position="54"/>
    </location>
</feature>
<keyword evidence="3" id="KW-1185">Reference proteome</keyword>
<reference evidence="2" key="1">
    <citation type="submission" date="2020-05" db="EMBL/GenBank/DDBJ databases">
        <title>WGS assembly of Panicum virgatum.</title>
        <authorList>
            <person name="Lovell J.T."/>
            <person name="Jenkins J."/>
            <person name="Shu S."/>
            <person name="Juenger T.E."/>
            <person name="Schmutz J."/>
        </authorList>
    </citation>
    <scope>NUCLEOTIDE SEQUENCE</scope>
    <source>
        <strain evidence="2">AP13</strain>
    </source>
</reference>
<dbReference type="EMBL" id="CM029048">
    <property type="protein sequence ID" value="KAG2576312.1"/>
    <property type="molecule type" value="Genomic_DNA"/>
</dbReference>
<feature type="compositionally biased region" description="Pro residues" evidence="1">
    <location>
        <begin position="10"/>
        <end position="20"/>
    </location>
</feature>
<feature type="region of interest" description="Disordered" evidence="1">
    <location>
        <begin position="75"/>
        <end position="121"/>
    </location>
</feature>
<comment type="caution">
    <text evidence="2">The sequence shown here is derived from an EMBL/GenBank/DDBJ whole genome shotgun (WGS) entry which is preliminary data.</text>
</comment>